<feature type="region of interest" description="Disordered" evidence="1">
    <location>
        <begin position="29"/>
        <end position="63"/>
    </location>
</feature>
<keyword evidence="3" id="KW-1185">Reference proteome</keyword>
<dbReference type="AlphaFoldDB" id="A0A2C5WR41"/>
<dbReference type="Proteomes" id="UP000222788">
    <property type="component" value="Unassembled WGS sequence"/>
</dbReference>
<gene>
    <name evidence="2" type="ORF">CFIMG_006904RA</name>
</gene>
<evidence type="ECO:0000313" key="3">
    <source>
        <dbReference type="Proteomes" id="UP000222788"/>
    </source>
</evidence>
<name>A0A2C5WR41_9PEZI</name>
<proteinExistence type="predicted"/>
<protein>
    <submittedName>
        <fullName evidence="2">Uncharacterized protein</fullName>
    </submittedName>
</protein>
<accession>A0A2C5WR41</accession>
<evidence type="ECO:0000256" key="1">
    <source>
        <dbReference type="SAM" id="MobiDB-lite"/>
    </source>
</evidence>
<dbReference type="EMBL" id="APWK03000236">
    <property type="protein sequence ID" value="PHH49235.1"/>
    <property type="molecule type" value="Genomic_DNA"/>
</dbReference>
<reference evidence="2 3" key="2">
    <citation type="journal article" date="2013" name="IMA Fungus">
        <title>IMA Genome-F 1: Ceratocystis fimbriata: Draft nuclear genome sequence for the plant pathogen, Ceratocystis fimbriata.</title>
        <authorList>
            <person name="Wilken P.M."/>
            <person name="Steenkamp E.T."/>
            <person name="Wingfield M.J."/>
            <person name="de Beer Z.W."/>
            <person name="Wingfield B.D."/>
        </authorList>
    </citation>
    <scope>NUCLEOTIDE SEQUENCE [LARGE SCALE GENOMIC DNA]</scope>
    <source>
        <strain evidence="2 3">CBS 114723</strain>
    </source>
</reference>
<evidence type="ECO:0000313" key="2">
    <source>
        <dbReference type="EMBL" id="PHH49235.1"/>
    </source>
</evidence>
<reference evidence="2 3" key="1">
    <citation type="journal article" date="2013" name="Fungal Biol.">
        <title>Analysis of microsatellite markers in the genome of the plant pathogen Ceratocystis fimbriata.</title>
        <authorList>
            <person name="Simpson M.C."/>
            <person name="Wilken P.M."/>
            <person name="Coetzee M.P."/>
            <person name="Wingfield M.J."/>
            <person name="Wingfield B.D."/>
        </authorList>
    </citation>
    <scope>NUCLEOTIDE SEQUENCE [LARGE SCALE GENOMIC DNA]</scope>
    <source>
        <strain evidence="2 3">CBS 114723</strain>
    </source>
</reference>
<comment type="caution">
    <text evidence="2">The sequence shown here is derived from an EMBL/GenBank/DDBJ whole genome shotgun (WGS) entry which is preliminary data.</text>
</comment>
<sequence length="63" mass="6548">MASIARQSLRPAVAAARMATVPRVAAFTTTSRRSLLPPGPRKLSRGMSQPGPPAGLRQAADGH</sequence>
<organism evidence="2 3">
    <name type="scientific">Ceratocystis fimbriata CBS 114723</name>
    <dbReference type="NCBI Taxonomy" id="1035309"/>
    <lineage>
        <taxon>Eukaryota</taxon>
        <taxon>Fungi</taxon>
        <taxon>Dikarya</taxon>
        <taxon>Ascomycota</taxon>
        <taxon>Pezizomycotina</taxon>
        <taxon>Sordariomycetes</taxon>
        <taxon>Hypocreomycetidae</taxon>
        <taxon>Microascales</taxon>
        <taxon>Ceratocystidaceae</taxon>
        <taxon>Ceratocystis</taxon>
    </lineage>
</organism>